<dbReference type="VEuPathDB" id="FungiDB:QG37_03218"/>
<evidence type="ECO:0000256" key="2">
    <source>
        <dbReference type="ARBA" id="ARBA00022833"/>
    </source>
</evidence>
<name>A0A0L0P082_CANAR</name>
<protein>
    <recommendedName>
        <fullName evidence="8">Zn(2)-C6 fungal-type domain-containing protein</fullName>
    </recommendedName>
</protein>
<dbReference type="InterPro" id="IPR052360">
    <property type="entry name" value="Transcr_Regulatory_Proteins"/>
</dbReference>
<comment type="caution">
    <text evidence="9">The sequence shown here is derived from an EMBL/GenBank/DDBJ whole genome shotgun (WGS) entry which is preliminary data.</text>
</comment>
<dbReference type="Gene3D" id="4.10.240.10">
    <property type="entry name" value="Zn(2)-C6 fungal-type DNA-binding domain"/>
    <property type="match status" value="1"/>
</dbReference>
<feature type="region of interest" description="Disordered" evidence="7">
    <location>
        <begin position="298"/>
        <end position="374"/>
    </location>
</feature>
<keyword evidence="6" id="KW-0539">Nucleus</keyword>
<keyword evidence="1" id="KW-0479">Metal-binding</keyword>
<dbReference type="AlphaFoldDB" id="A0A0L0P082"/>
<dbReference type="EMBL" id="LGST01000021">
    <property type="protein sequence ID" value="KND99796.1"/>
    <property type="molecule type" value="Genomic_DNA"/>
</dbReference>
<dbReference type="CDD" id="cd00067">
    <property type="entry name" value="GAL4"/>
    <property type="match status" value="1"/>
</dbReference>
<organism evidence="9 10">
    <name type="scientific">Candidozyma auris</name>
    <name type="common">Yeast</name>
    <name type="synonym">Candida auris</name>
    <dbReference type="NCBI Taxonomy" id="498019"/>
    <lineage>
        <taxon>Eukaryota</taxon>
        <taxon>Fungi</taxon>
        <taxon>Dikarya</taxon>
        <taxon>Ascomycota</taxon>
        <taxon>Saccharomycotina</taxon>
        <taxon>Pichiomycetes</taxon>
        <taxon>Metschnikowiaceae</taxon>
        <taxon>Candidozyma</taxon>
    </lineage>
</organism>
<dbReference type="VEuPathDB" id="FungiDB:CJJ07_004162"/>
<dbReference type="SMART" id="SM00066">
    <property type="entry name" value="GAL4"/>
    <property type="match status" value="1"/>
</dbReference>
<dbReference type="GO" id="GO:0003677">
    <property type="term" value="F:DNA binding"/>
    <property type="evidence" value="ECO:0007669"/>
    <property type="project" value="UniProtKB-KW"/>
</dbReference>
<accession>A0A0L0P082</accession>
<evidence type="ECO:0000256" key="5">
    <source>
        <dbReference type="ARBA" id="ARBA00023163"/>
    </source>
</evidence>
<dbReference type="PANTHER" id="PTHR36206">
    <property type="entry name" value="ASPERCRYPTIN BIOSYNTHESIS CLUSTER-SPECIFIC TRANSCRIPTION REGULATOR ATNN-RELATED"/>
    <property type="match status" value="1"/>
</dbReference>
<dbReference type="VEuPathDB" id="FungiDB:B9J08_000592"/>
<keyword evidence="3" id="KW-0805">Transcription regulation</keyword>
<dbReference type="PANTHER" id="PTHR36206:SF12">
    <property type="entry name" value="ASPERCRYPTIN BIOSYNTHESIS CLUSTER-SPECIFIC TRANSCRIPTION REGULATOR ATNN-RELATED"/>
    <property type="match status" value="1"/>
</dbReference>
<dbReference type="VEuPathDB" id="FungiDB:CJJ09_002555"/>
<dbReference type="PROSITE" id="PS00463">
    <property type="entry name" value="ZN2_CY6_FUNGAL_1"/>
    <property type="match status" value="1"/>
</dbReference>
<dbReference type="VEuPathDB" id="FungiDB:CJI97_000594"/>
<keyword evidence="2" id="KW-0862">Zinc</keyword>
<dbReference type="VEuPathDB" id="FungiDB:CJI96_0003502"/>
<keyword evidence="4" id="KW-0238">DNA-binding</keyword>
<dbReference type="PROSITE" id="PS50048">
    <property type="entry name" value="ZN2_CY6_FUNGAL_2"/>
    <property type="match status" value="1"/>
</dbReference>
<dbReference type="Pfam" id="PF00172">
    <property type="entry name" value="Zn_clus"/>
    <property type="match status" value="1"/>
</dbReference>
<evidence type="ECO:0000256" key="3">
    <source>
        <dbReference type="ARBA" id="ARBA00023015"/>
    </source>
</evidence>
<dbReference type="Proteomes" id="UP000037122">
    <property type="component" value="Unassembled WGS sequence"/>
</dbReference>
<gene>
    <name evidence="9" type="ORF">QG37_03218</name>
</gene>
<evidence type="ECO:0000256" key="4">
    <source>
        <dbReference type="ARBA" id="ARBA00023125"/>
    </source>
</evidence>
<dbReference type="SUPFAM" id="SSF57701">
    <property type="entry name" value="Zn2/Cys6 DNA-binding domain"/>
    <property type="match status" value="1"/>
</dbReference>
<evidence type="ECO:0000259" key="8">
    <source>
        <dbReference type="PROSITE" id="PS50048"/>
    </source>
</evidence>
<dbReference type="GO" id="GO:0000981">
    <property type="term" value="F:DNA-binding transcription factor activity, RNA polymerase II-specific"/>
    <property type="evidence" value="ECO:0007669"/>
    <property type="project" value="InterPro"/>
</dbReference>
<sequence length="442" mass="49661">MTSYLDLPAPKPYKIDNFDISSPDIFADPVFNTETIHSLTTIPLKLAAKLTVSHSSANIMEKDNFKYDELYEQSPEELLHQHLHSSFARQDMFGLHNDPQFDLGMTSLYLAPEMDPPLDHSFMALSFTDSPVENDHVSGIFDVAHIGNNVEYHGDNFYGFDLHQPVPRRAASDTFAPPPYNNPIYHAQAGSPPTSSASSILTPVSSVGDEQRSQIPNFRFNGVQLDYAPQRPLKATKPLQSFSRPGNKLNKCGVATTRTPRTPIKLNKNKPFSSAEKIINETNIANRLEPLQQSLRPDLAKATSSPGVLLTSASGTSRSSSMLPLESALTTRLSPQVKRAKRDPKPAKQTVDKAVPTLDVQDPQPVKKKHRRRHTQRRSRLGCWICRIKHLKCDETKPSCKHCSRCGITCDYNPERPDYVLDKTLRRKKLDELSTKRRRKLS</sequence>
<proteinExistence type="predicted"/>
<feature type="compositionally biased region" description="Low complexity" evidence="7">
    <location>
        <begin position="312"/>
        <end position="321"/>
    </location>
</feature>
<evidence type="ECO:0000256" key="1">
    <source>
        <dbReference type="ARBA" id="ARBA00022723"/>
    </source>
</evidence>
<keyword evidence="5" id="KW-0804">Transcription</keyword>
<evidence type="ECO:0000256" key="6">
    <source>
        <dbReference type="ARBA" id="ARBA00023242"/>
    </source>
</evidence>
<evidence type="ECO:0000256" key="7">
    <source>
        <dbReference type="SAM" id="MobiDB-lite"/>
    </source>
</evidence>
<evidence type="ECO:0000313" key="10">
    <source>
        <dbReference type="Proteomes" id="UP000037122"/>
    </source>
</evidence>
<reference evidence="10" key="1">
    <citation type="journal article" date="2015" name="BMC Genomics">
        <title>Draft genome of a commonly misdiagnosed multidrug resistant pathogen Candida auris.</title>
        <authorList>
            <person name="Chatterjee S."/>
            <person name="Alampalli S.V."/>
            <person name="Nageshan R.K."/>
            <person name="Chettiar S.T."/>
            <person name="Joshi S."/>
            <person name="Tatu U.S."/>
        </authorList>
    </citation>
    <scope>NUCLEOTIDE SEQUENCE [LARGE SCALE GENOMIC DNA]</scope>
    <source>
        <strain evidence="10">6684</strain>
    </source>
</reference>
<dbReference type="InterPro" id="IPR036864">
    <property type="entry name" value="Zn2-C6_fun-type_DNA-bd_sf"/>
</dbReference>
<dbReference type="GO" id="GO:0008270">
    <property type="term" value="F:zinc ion binding"/>
    <property type="evidence" value="ECO:0007669"/>
    <property type="project" value="InterPro"/>
</dbReference>
<evidence type="ECO:0000313" key="9">
    <source>
        <dbReference type="EMBL" id="KND99796.1"/>
    </source>
</evidence>
<feature type="domain" description="Zn(2)-C6 fungal-type" evidence="8">
    <location>
        <begin position="382"/>
        <end position="412"/>
    </location>
</feature>
<dbReference type="InterPro" id="IPR001138">
    <property type="entry name" value="Zn2Cys6_DnaBD"/>
</dbReference>